<dbReference type="WBParaSite" id="MhA1_Contig517.frz3.gene11">
    <property type="protein sequence ID" value="MhA1_Contig517.frz3.gene11"/>
    <property type="gene ID" value="MhA1_Contig517.frz3.gene11"/>
</dbReference>
<name>A0A1I8BT55_MELHA</name>
<protein>
    <submittedName>
        <fullName evidence="2">UPF0182 protein</fullName>
    </submittedName>
</protein>
<sequence length="390" mass="45937">MFLEEYSLGELLDSQIGLVVMKNLETALMKRLKALDSYVYNREERLGINLEEKSFLKLIYEKAVLDINLDYEKPVAIIGTPRKVFYNKIENNLMEKYGINLEEARERIINRKIKDLQKLFGENLIPYAIHKDDTVVNITAKEHAKLQIEGKAFEIRYNEEDQYVYLYYGKNSEIIPFDLFFCAGGSKDQIRDRFLGEPQVLTNSKNYGLTIIDKVDHLLNITLENYTYRMEPMIVMMNFLIREQIDEFINNSDISDQIKNCYENIIGLITNDVLVLHIFELKQRITIGFLTPVAIVELIKEIENEKDKLENSYKRENYEKFRKELENKWAKAFGFPGETNGGVGLWKDIEGRKVEVRETRRLLQKVFTENSFYRKFVLDHGRKSARMAWP</sequence>
<keyword evidence="1" id="KW-1185">Reference proteome</keyword>
<reference evidence="2" key="1">
    <citation type="submission" date="2016-11" db="UniProtKB">
        <authorList>
            <consortium name="WormBaseParasite"/>
        </authorList>
    </citation>
    <scope>IDENTIFICATION</scope>
</reference>
<dbReference type="AlphaFoldDB" id="A0A1I8BT55"/>
<evidence type="ECO:0000313" key="1">
    <source>
        <dbReference type="Proteomes" id="UP000095281"/>
    </source>
</evidence>
<organism evidence="1 2">
    <name type="scientific">Meloidogyne hapla</name>
    <name type="common">Root-knot nematode worm</name>
    <dbReference type="NCBI Taxonomy" id="6305"/>
    <lineage>
        <taxon>Eukaryota</taxon>
        <taxon>Metazoa</taxon>
        <taxon>Ecdysozoa</taxon>
        <taxon>Nematoda</taxon>
        <taxon>Chromadorea</taxon>
        <taxon>Rhabditida</taxon>
        <taxon>Tylenchina</taxon>
        <taxon>Tylenchomorpha</taxon>
        <taxon>Tylenchoidea</taxon>
        <taxon>Meloidogynidae</taxon>
        <taxon>Meloidogyninae</taxon>
        <taxon>Meloidogyne</taxon>
    </lineage>
</organism>
<proteinExistence type="predicted"/>
<evidence type="ECO:0000313" key="2">
    <source>
        <dbReference type="WBParaSite" id="MhA1_Contig517.frz3.gene11"/>
    </source>
</evidence>
<accession>A0A1I8BT55</accession>
<dbReference type="Proteomes" id="UP000095281">
    <property type="component" value="Unplaced"/>
</dbReference>